<protein>
    <submittedName>
        <fullName evidence="2">Uncharacterized protein</fullName>
    </submittedName>
</protein>
<keyword evidence="3" id="KW-1185">Reference proteome</keyword>
<feature type="transmembrane region" description="Helical" evidence="1">
    <location>
        <begin position="1142"/>
        <end position="1165"/>
    </location>
</feature>
<reference evidence="2" key="1">
    <citation type="submission" date="2022-09" db="EMBL/GenBank/DDBJ databases">
        <title>Actin cytoskeleton and complex cell architecture in an #Asgard archaeon.</title>
        <authorList>
            <person name="Ponce Toledo R.I."/>
            <person name="Schleper C."/>
            <person name="Rodrigues Oliveira T."/>
            <person name="Wollweber F."/>
            <person name="Xu J."/>
            <person name="Rittmann S."/>
            <person name="Klingl A."/>
            <person name="Pilhofer M."/>
        </authorList>
    </citation>
    <scope>NUCLEOTIDE SEQUENCE</scope>
    <source>
        <strain evidence="2">B-35</strain>
    </source>
</reference>
<accession>A0ABY6HXR1</accession>
<dbReference type="Gene3D" id="2.60.40.10">
    <property type="entry name" value="Immunoglobulins"/>
    <property type="match status" value="4"/>
</dbReference>
<gene>
    <name evidence="2" type="ORF">NEF87_004485</name>
</gene>
<evidence type="ECO:0000313" key="2">
    <source>
        <dbReference type="EMBL" id="UYP48200.1"/>
    </source>
</evidence>
<keyword evidence="1" id="KW-0812">Transmembrane</keyword>
<dbReference type="EMBL" id="CP104013">
    <property type="protein sequence ID" value="UYP48200.1"/>
    <property type="molecule type" value="Genomic_DNA"/>
</dbReference>
<keyword evidence="1" id="KW-1133">Transmembrane helix</keyword>
<sequence length="1170" mass="133781">MYKKDKKRNFGLIFFSIFFFMSFVTVFSGMQYVNQNLLNLTVKSSFETEPNDNLGDATSISKYTNDYGYLDNDDWWSIDLILNQNVSIIFYVEEEICLYDIHLYREDGTTEVGIREIGDFSAHIYIENIPATETYYILVEFLGGTEDYYHLYIDDYKDDEFESNSDYLNAKSIIFDTYYTDLYCLDDDYYKIELLENWNLTFYCLNSYEYANLQIEILDGDGVTILNSTPFLIDDIYQYSHIIELKSIPTTGTYYIHIFSSEGKSRYDMYPVVDGDQIDTPVLQSVSKRYNDNGDVIITWSSIEEASIYYIYRSQSEITSITGLLPIGFTDDWFKTQYIDKVPDGTYYYVIVAGNGLINSTISNCKNITIQQILLNRPNLYEIDPNPDLDGDITLVWDLITGEGEIEYIIFRNTSIIDSISNLSPIGTTSYNFYHDIVSVDDTYYYVVISTNSTVNSSISDCEQVEVTLSVPNPTTLSTISPNPDNDGDIYLTWQIMPEVSNYHIFRDTSIITDVSSSLPIATVDDDENVFIDIVPSEDEYYYVICAENINGNSSISNCEQVEVIYDIPSAPIVNEINPNPNYDGLISLFWNDQIDINYYHIFREISEIDDISGLTPLITIGGTINEYHDIVFENQTYYYAIVAENSYGNSTISENQSVNCIIYPMYEYTAYNNTGFQWIEPLNQKEITFEDGGEYLEILHFNFTLFNREVSSLYISLRGYIRAFESKINDSISSFPSTSENTSYVIAPYLSNVEISEDSKVFVNSQDSYIVISWMNFTLESSNMMIGDFQAIIWENGDICFNYRSINISNEEYIIGLNYGNKLYGNNFNEIEDMDENYSIFFKINKTIVNEKPILNSYEDIIIEFNNTDRILTWYVQDNSTLNQSYELFIDNSSVNNDIINNPDYWTNILPISLSLESLSIGLHNITIKVFDGLGEEINDTLMVNVINLAPTVFTPNNASYAFLSNFKISWIISDSYCPSGTFIIFENDIIILTGSWNEGQNSINISLSGIIEGENNYTLYLSDGAGGEQYNSVFITIQQNNIPQISDPMYDMISTNIISNITWSITDPEFDLDTKFTIYVNGTEYSTGSWESGDSIILNVDNWESGTYEVKIVIEDGYGKSNEKSIIITILENEDNSNNLTYFIIGGASGVIVLSSVVVLIILKKKKK</sequence>
<name>A0ABY6HXR1_9ARCH</name>
<organism evidence="2 3">
    <name type="scientific">Candidatus Lokiarchaeum ossiferum</name>
    <dbReference type="NCBI Taxonomy" id="2951803"/>
    <lineage>
        <taxon>Archaea</taxon>
        <taxon>Promethearchaeati</taxon>
        <taxon>Promethearchaeota</taxon>
        <taxon>Promethearchaeia</taxon>
        <taxon>Promethearchaeales</taxon>
        <taxon>Promethearchaeaceae</taxon>
        <taxon>Candidatus Lokiarchaeum</taxon>
    </lineage>
</organism>
<evidence type="ECO:0000256" key="1">
    <source>
        <dbReference type="SAM" id="Phobius"/>
    </source>
</evidence>
<feature type="transmembrane region" description="Helical" evidence="1">
    <location>
        <begin position="12"/>
        <end position="33"/>
    </location>
</feature>
<keyword evidence="1" id="KW-0472">Membrane</keyword>
<evidence type="ECO:0000313" key="3">
    <source>
        <dbReference type="Proteomes" id="UP001208689"/>
    </source>
</evidence>
<dbReference type="Proteomes" id="UP001208689">
    <property type="component" value="Chromosome"/>
</dbReference>
<dbReference type="InterPro" id="IPR013783">
    <property type="entry name" value="Ig-like_fold"/>
</dbReference>
<proteinExistence type="predicted"/>
<dbReference type="Gene3D" id="2.60.120.380">
    <property type="match status" value="2"/>
</dbReference>